<dbReference type="InterPro" id="IPR013096">
    <property type="entry name" value="Cupin_2"/>
</dbReference>
<protein>
    <submittedName>
        <fullName evidence="2">Cupin domain-containing protein</fullName>
    </submittedName>
</protein>
<dbReference type="PANTHER" id="PTHR36440:SF1">
    <property type="entry name" value="PUTATIVE (AFU_ORTHOLOGUE AFUA_8G07350)-RELATED"/>
    <property type="match status" value="1"/>
</dbReference>
<dbReference type="Proteomes" id="UP001206890">
    <property type="component" value="Unassembled WGS sequence"/>
</dbReference>
<dbReference type="InterPro" id="IPR014710">
    <property type="entry name" value="RmlC-like_jellyroll"/>
</dbReference>
<evidence type="ECO:0000313" key="3">
    <source>
        <dbReference type="Proteomes" id="UP001206890"/>
    </source>
</evidence>
<sequence length="166" mass="17936">MVAKPLVTGTVLRSEEGTAYWFLGSLVTVKVAGSQTGGRLTVLDFLNPPGFSPPVHRHLREDECFYVPSGAARFRCDGEVFEARAGDTVFLPVGSAHTFVVLGEEPLRTLQITVPAGFEEFTAEAGERARERVLPERSPVDPVALQEAAARHDIEILGPPPTISDP</sequence>
<evidence type="ECO:0000259" key="1">
    <source>
        <dbReference type="Pfam" id="PF07883"/>
    </source>
</evidence>
<reference evidence="2" key="1">
    <citation type="submission" date="2022-04" db="EMBL/GenBank/DDBJ databases">
        <title>Human microbiome associated bacterial genomes.</title>
        <authorList>
            <person name="Sandstrom S."/>
            <person name="Salamzade R."/>
            <person name="Kalan L.R."/>
        </authorList>
    </citation>
    <scope>NUCLEOTIDE SEQUENCE</scope>
    <source>
        <strain evidence="2">P3-SID1762</strain>
    </source>
</reference>
<dbReference type="EMBL" id="JALXTC010000040">
    <property type="protein sequence ID" value="MCT2118036.1"/>
    <property type="molecule type" value="Genomic_DNA"/>
</dbReference>
<dbReference type="InterPro" id="IPR011051">
    <property type="entry name" value="RmlC_Cupin_sf"/>
</dbReference>
<gene>
    <name evidence="2" type="ORF">M3D93_09775</name>
</gene>
<feature type="domain" description="Cupin type-2" evidence="1">
    <location>
        <begin position="48"/>
        <end position="111"/>
    </location>
</feature>
<dbReference type="AlphaFoldDB" id="A0AAW5QAM3"/>
<evidence type="ECO:0000313" key="2">
    <source>
        <dbReference type="EMBL" id="MCT2118036.1"/>
    </source>
</evidence>
<proteinExistence type="predicted"/>
<dbReference type="Gene3D" id="2.60.120.10">
    <property type="entry name" value="Jelly Rolls"/>
    <property type="match status" value="1"/>
</dbReference>
<organism evidence="2 3">
    <name type="scientific">Dietzia cinnamea</name>
    <dbReference type="NCBI Taxonomy" id="321318"/>
    <lineage>
        <taxon>Bacteria</taxon>
        <taxon>Bacillati</taxon>
        <taxon>Actinomycetota</taxon>
        <taxon>Actinomycetes</taxon>
        <taxon>Mycobacteriales</taxon>
        <taxon>Dietziaceae</taxon>
        <taxon>Dietzia</taxon>
    </lineage>
</organism>
<accession>A0AAW5QAM3</accession>
<name>A0AAW5QAM3_9ACTN</name>
<dbReference type="InterPro" id="IPR053146">
    <property type="entry name" value="QDO-like"/>
</dbReference>
<dbReference type="Pfam" id="PF07883">
    <property type="entry name" value="Cupin_2"/>
    <property type="match status" value="1"/>
</dbReference>
<dbReference type="RefSeq" id="WP_070722875.1">
    <property type="nucleotide sequence ID" value="NZ_JAFFGT010000057.1"/>
</dbReference>
<comment type="caution">
    <text evidence="2">The sequence shown here is derived from an EMBL/GenBank/DDBJ whole genome shotgun (WGS) entry which is preliminary data.</text>
</comment>
<dbReference type="SUPFAM" id="SSF51182">
    <property type="entry name" value="RmlC-like cupins"/>
    <property type="match status" value="1"/>
</dbReference>
<dbReference type="PANTHER" id="PTHR36440">
    <property type="entry name" value="PUTATIVE (AFU_ORTHOLOGUE AFUA_8G07350)-RELATED"/>
    <property type="match status" value="1"/>
</dbReference>